<gene>
    <name evidence="2" type="ORF">MSBRM_0186</name>
</gene>
<feature type="region of interest" description="Disordered" evidence="1">
    <location>
        <begin position="1"/>
        <end position="48"/>
    </location>
</feature>
<keyword evidence="3" id="KW-1185">Reference proteome</keyword>
<protein>
    <submittedName>
        <fullName evidence="2">Uncharacterized protein</fullName>
    </submittedName>
</protein>
<evidence type="ECO:0000256" key="1">
    <source>
        <dbReference type="SAM" id="MobiDB-lite"/>
    </source>
</evidence>
<dbReference type="EMBL" id="CP009528">
    <property type="protein sequence ID" value="AKB53184.1"/>
    <property type="molecule type" value="Genomic_DNA"/>
</dbReference>
<organism evidence="2 3">
    <name type="scientific">Methanosarcina barkeri MS</name>
    <dbReference type="NCBI Taxonomy" id="1434108"/>
    <lineage>
        <taxon>Archaea</taxon>
        <taxon>Methanobacteriati</taxon>
        <taxon>Methanobacteriota</taxon>
        <taxon>Stenosarchaea group</taxon>
        <taxon>Methanomicrobia</taxon>
        <taxon>Methanosarcinales</taxon>
        <taxon>Methanosarcinaceae</taxon>
        <taxon>Methanosarcina</taxon>
    </lineage>
</organism>
<dbReference type="PATRIC" id="fig|1434108.4.peg.190"/>
<dbReference type="GeneID" id="24843341"/>
<dbReference type="KEGG" id="mby:MSBRM_0186"/>
<dbReference type="RefSeq" id="WP_048120570.1">
    <property type="nucleotide sequence ID" value="NZ_CP009528.1"/>
</dbReference>
<evidence type="ECO:0000313" key="3">
    <source>
        <dbReference type="Proteomes" id="UP000033033"/>
    </source>
</evidence>
<proteinExistence type="predicted"/>
<name>A0A0E3QR12_METBA</name>
<accession>A0A0E3QR12</accession>
<dbReference type="Proteomes" id="UP000033033">
    <property type="component" value="Chromosome"/>
</dbReference>
<reference evidence="2 3" key="1">
    <citation type="submission" date="2014-07" db="EMBL/GenBank/DDBJ databases">
        <title>Methanogenic archaea and the global carbon cycle.</title>
        <authorList>
            <person name="Henriksen J.R."/>
            <person name="Luke J."/>
            <person name="Reinhart S."/>
            <person name="Benedict M.N."/>
            <person name="Youngblut N.D."/>
            <person name="Metcalf M.E."/>
            <person name="Whitaker R.J."/>
            <person name="Metcalf W.W."/>
        </authorList>
    </citation>
    <scope>NUCLEOTIDE SEQUENCE [LARGE SCALE GENOMIC DNA]</scope>
    <source>
        <strain evidence="2 3">MS</strain>
    </source>
</reference>
<sequence length="133" mass="14814">MTDISSEADNPSETDNLSEADIPSESTSESVTAPKELPGAPEVQKAVEPSRVAVKTGIATRYWLELMPYPAGSVRSLWLFVNDDWRHLDDPDQGTQVSVQDAFCRCSERLEVLVWYSEDTIEGLVVKTNQLKK</sequence>
<dbReference type="AlphaFoldDB" id="A0A0E3QR12"/>
<evidence type="ECO:0000313" key="2">
    <source>
        <dbReference type="EMBL" id="AKB53184.1"/>
    </source>
</evidence>
<dbReference type="HOGENOM" id="CLU_1860705_0_0_2"/>